<dbReference type="InterPro" id="IPR000618">
    <property type="entry name" value="Insect_cuticle"/>
</dbReference>
<dbReference type="PANTHER" id="PTHR10380:SF173">
    <property type="entry name" value="CUTICULAR PROTEIN 47EF, ISOFORM C-RELATED"/>
    <property type="match status" value="1"/>
</dbReference>
<reference evidence="4 5" key="1">
    <citation type="journal article" date="2023" name="Arcadia Sci">
        <title>De novo assembly of a long-read Amblyomma americanum tick genome.</title>
        <authorList>
            <person name="Chou S."/>
            <person name="Poskanzer K.E."/>
            <person name="Rollins M."/>
            <person name="Thuy-Boun P.S."/>
        </authorList>
    </citation>
    <scope>NUCLEOTIDE SEQUENCE [LARGE SCALE GENOMIC DNA]</scope>
    <source>
        <strain evidence="4">F_SG_1</strain>
        <tissue evidence="4">Salivary glands</tissue>
    </source>
</reference>
<name>A0AAQ4D7R8_AMBAM</name>
<dbReference type="GO" id="GO:0062129">
    <property type="term" value="C:chitin-based extracellular matrix"/>
    <property type="evidence" value="ECO:0007669"/>
    <property type="project" value="TreeGrafter"/>
</dbReference>
<dbReference type="AlphaFoldDB" id="A0AAQ4D7R8"/>
<evidence type="ECO:0000256" key="1">
    <source>
        <dbReference type="ARBA" id="ARBA00022460"/>
    </source>
</evidence>
<dbReference type="EMBL" id="JARKHS020034066">
    <property type="protein sequence ID" value="KAK8758508.1"/>
    <property type="molecule type" value="Genomic_DNA"/>
</dbReference>
<keyword evidence="5" id="KW-1185">Reference proteome</keyword>
<sequence length="319" mass="33338">MRLCLNAYVIGRSFKVYAPQPYQFGYETQDEYGNRQSRHEQDAGNGVKTGMYGFRDAHGLFRQVQYVADHRGFRAWVKTNEPGTQDSAPASARIESQQPHAAQIASAAAAAAPHHYRLVAPRPQPVLRLAPVAATPALVATPLTKVPVHHSLYPIGGISARHGPIQQAYSQQVPVLRKPSFRRLAARPAAVVPVVTPVVATQGSSPVSIDYAGGLVSGSGAGLSARSASSGGVRIGGSGGVRSGGSGGGSAGGSAGSSGAAAGGSARTVKKVRRRKPAEFFKKSIINKPRPKPSGPRVRVVQVTKNGGVRTVDVPVYKD</sequence>
<dbReference type="Proteomes" id="UP001321473">
    <property type="component" value="Unassembled WGS sequence"/>
</dbReference>
<feature type="compositionally biased region" description="Low complexity" evidence="3">
    <location>
        <begin position="257"/>
        <end position="266"/>
    </location>
</feature>
<accession>A0AAQ4D7R8</accession>
<feature type="region of interest" description="Disordered" evidence="3">
    <location>
        <begin position="226"/>
        <end position="298"/>
    </location>
</feature>
<dbReference type="GO" id="GO:0008010">
    <property type="term" value="F:structural constituent of chitin-based larval cuticle"/>
    <property type="evidence" value="ECO:0007669"/>
    <property type="project" value="TreeGrafter"/>
</dbReference>
<dbReference type="Pfam" id="PF00379">
    <property type="entry name" value="Chitin_bind_4"/>
    <property type="match status" value="1"/>
</dbReference>
<evidence type="ECO:0000256" key="2">
    <source>
        <dbReference type="PROSITE-ProRule" id="PRU00497"/>
    </source>
</evidence>
<protein>
    <recommendedName>
        <fullName evidence="6">Cuticle protein</fullName>
    </recommendedName>
</protein>
<evidence type="ECO:0000313" key="4">
    <source>
        <dbReference type="EMBL" id="KAK8758508.1"/>
    </source>
</evidence>
<comment type="caution">
    <text evidence="4">The sequence shown here is derived from an EMBL/GenBank/DDBJ whole genome shotgun (WGS) entry which is preliminary data.</text>
</comment>
<keyword evidence="1 2" id="KW-0193">Cuticle</keyword>
<evidence type="ECO:0000313" key="5">
    <source>
        <dbReference type="Proteomes" id="UP001321473"/>
    </source>
</evidence>
<dbReference type="InterPro" id="IPR050468">
    <property type="entry name" value="Cuticle_Struct_Prot"/>
</dbReference>
<proteinExistence type="predicted"/>
<feature type="compositionally biased region" description="Gly residues" evidence="3">
    <location>
        <begin position="233"/>
        <end position="256"/>
    </location>
</feature>
<evidence type="ECO:0008006" key="6">
    <source>
        <dbReference type="Google" id="ProtNLM"/>
    </source>
</evidence>
<evidence type="ECO:0000256" key="3">
    <source>
        <dbReference type="SAM" id="MobiDB-lite"/>
    </source>
</evidence>
<dbReference type="PANTHER" id="PTHR10380">
    <property type="entry name" value="CUTICLE PROTEIN"/>
    <property type="match status" value="1"/>
</dbReference>
<organism evidence="4 5">
    <name type="scientific">Amblyomma americanum</name>
    <name type="common">Lone star tick</name>
    <dbReference type="NCBI Taxonomy" id="6943"/>
    <lineage>
        <taxon>Eukaryota</taxon>
        <taxon>Metazoa</taxon>
        <taxon>Ecdysozoa</taxon>
        <taxon>Arthropoda</taxon>
        <taxon>Chelicerata</taxon>
        <taxon>Arachnida</taxon>
        <taxon>Acari</taxon>
        <taxon>Parasitiformes</taxon>
        <taxon>Ixodida</taxon>
        <taxon>Ixodoidea</taxon>
        <taxon>Ixodidae</taxon>
        <taxon>Amblyomminae</taxon>
        <taxon>Amblyomma</taxon>
    </lineage>
</organism>
<gene>
    <name evidence="4" type="ORF">V5799_003861</name>
</gene>
<dbReference type="PROSITE" id="PS51155">
    <property type="entry name" value="CHIT_BIND_RR_2"/>
    <property type="match status" value="1"/>
</dbReference>